<comment type="caution">
    <text evidence="3">The sequence shown here is derived from an EMBL/GenBank/DDBJ whole genome shotgun (WGS) entry which is preliminary data.</text>
</comment>
<proteinExistence type="predicted"/>
<dbReference type="CDD" id="cd06222">
    <property type="entry name" value="RNase_H_like"/>
    <property type="match status" value="1"/>
</dbReference>
<dbReference type="Pfam" id="PF13966">
    <property type="entry name" value="zf-RVT"/>
    <property type="match status" value="1"/>
</dbReference>
<feature type="domain" description="Reverse transcriptase zinc-binding" evidence="2">
    <location>
        <begin position="159"/>
        <end position="228"/>
    </location>
</feature>
<dbReference type="PANTHER" id="PTHR47074">
    <property type="entry name" value="BNAC02G40300D PROTEIN"/>
    <property type="match status" value="1"/>
</dbReference>
<dbReference type="AlphaFoldDB" id="A0A834TFN4"/>
<keyword evidence="3" id="KW-0548">Nucleotidyltransferase</keyword>
<dbReference type="Proteomes" id="UP000634136">
    <property type="component" value="Unassembled WGS sequence"/>
</dbReference>
<dbReference type="GO" id="GO:0003964">
    <property type="term" value="F:RNA-directed DNA polymerase activity"/>
    <property type="evidence" value="ECO:0007669"/>
    <property type="project" value="UniProtKB-KW"/>
</dbReference>
<gene>
    <name evidence="3" type="ORF">G2W53_026808</name>
</gene>
<dbReference type="InterPro" id="IPR036397">
    <property type="entry name" value="RNaseH_sf"/>
</dbReference>
<name>A0A834TFN4_9FABA</name>
<sequence>MEKLRVEELVKEQGAEGEKVGDGKDIVHLTVVCGNELGSTDSGEEVDRVVQNVEAGVVTEEVMGKQLIEKDLIRSIRDGRSTSVWGDAWIPGIYPFSIAKPANIITGELRVGDLLDDTGSWRDDVLNFLFTEDICRRIKSMSARDMRVSDRWTWLGGVHNDFWKRLWKLLVAPKYKNLVWRACVGILPTCVALNHKGVEMGLACTFCGCEDEETFHVLVDCPWLHGLWSGSRFDFGSRLWHNNITEWLAVEGVAWTQEQWGMCVIALYLLWEARNAIRFSNARLCIDQFWCRVAVVWEELQDLKSWKEWNDMFGRSLRCEKPTMGTVKLNTDAGTLAEGGGVLGGLLRDGNGVCVAAFTERVDMSHNATVLEAKAIRRGMEVAVGLGFERVVCESDAKVVLDFLMNMDAPLCQLRTTCQQIVDLKSSFSIIEFSWVPRCCNKASHFLVSFAKNYVQDNLWIDQLPSFLSDVLRFDLH</sequence>
<keyword evidence="3" id="KW-0695">RNA-directed DNA polymerase</keyword>
<dbReference type="InterPro" id="IPR052929">
    <property type="entry name" value="RNase_H-like_EbsB-rel"/>
</dbReference>
<dbReference type="InterPro" id="IPR026960">
    <property type="entry name" value="RVT-Znf"/>
</dbReference>
<accession>A0A834TFN4</accession>
<dbReference type="InterPro" id="IPR002156">
    <property type="entry name" value="RNaseH_domain"/>
</dbReference>
<dbReference type="InterPro" id="IPR012337">
    <property type="entry name" value="RNaseH-like_sf"/>
</dbReference>
<dbReference type="Gene3D" id="3.30.420.10">
    <property type="entry name" value="Ribonuclease H-like superfamily/Ribonuclease H"/>
    <property type="match status" value="1"/>
</dbReference>
<dbReference type="InterPro" id="IPR044730">
    <property type="entry name" value="RNase_H-like_dom_plant"/>
</dbReference>
<evidence type="ECO:0000313" key="3">
    <source>
        <dbReference type="EMBL" id="KAF7821353.1"/>
    </source>
</evidence>
<dbReference type="Pfam" id="PF13456">
    <property type="entry name" value="RVT_3"/>
    <property type="match status" value="1"/>
</dbReference>
<dbReference type="PANTHER" id="PTHR47074:SF73">
    <property type="entry name" value="OS04G0448401 PROTEIN"/>
    <property type="match status" value="1"/>
</dbReference>
<dbReference type="EMBL" id="JAAIUW010000008">
    <property type="protein sequence ID" value="KAF7821353.1"/>
    <property type="molecule type" value="Genomic_DNA"/>
</dbReference>
<dbReference type="GO" id="GO:0003676">
    <property type="term" value="F:nucleic acid binding"/>
    <property type="evidence" value="ECO:0007669"/>
    <property type="project" value="InterPro"/>
</dbReference>
<evidence type="ECO:0000313" key="4">
    <source>
        <dbReference type="Proteomes" id="UP000634136"/>
    </source>
</evidence>
<dbReference type="GO" id="GO:0004523">
    <property type="term" value="F:RNA-DNA hybrid ribonuclease activity"/>
    <property type="evidence" value="ECO:0007669"/>
    <property type="project" value="InterPro"/>
</dbReference>
<organism evidence="3 4">
    <name type="scientific">Senna tora</name>
    <dbReference type="NCBI Taxonomy" id="362788"/>
    <lineage>
        <taxon>Eukaryota</taxon>
        <taxon>Viridiplantae</taxon>
        <taxon>Streptophyta</taxon>
        <taxon>Embryophyta</taxon>
        <taxon>Tracheophyta</taxon>
        <taxon>Spermatophyta</taxon>
        <taxon>Magnoliopsida</taxon>
        <taxon>eudicotyledons</taxon>
        <taxon>Gunneridae</taxon>
        <taxon>Pentapetalae</taxon>
        <taxon>rosids</taxon>
        <taxon>fabids</taxon>
        <taxon>Fabales</taxon>
        <taxon>Fabaceae</taxon>
        <taxon>Caesalpinioideae</taxon>
        <taxon>Cassia clade</taxon>
        <taxon>Senna</taxon>
    </lineage>
</organism>
<reference evidence="3" key="1">
    <citation type="submission" date="2020-09" db="EMBL/GenBank/DDBJ databases">
        <title>Genome-Enabled Discovery of Anthraquinone Biosynthesis in Senna tora.</title>
        <authorList>
            <person name="Kang S.-H."/>
            <person name="Pandey R.P."/>
            <person name="Lee C.-M."/>
            <person name="Sim J.-S."/>
            <person name="Jeong J.-T."/>
            <person name="Choi B.-S."/>
            <person name="Jung M."/>
            <person name="Ginzburg D."/>
            <person name="Zhao K."/>
            <person name="Won S.Y."/>
            <person name="Oh T.-J."/>
            <person name="Yu Y."/>
            <person name="Kim N.-H."/>
            <person name="Lee O.R."/>
            <person name="Lee T.-H."/>
            <person name="Bashyal P."/>
            <person name="Kim T.-S."/>
            <person name="Lee W.-H."/>
            <person name="Kawkins C."/>
            <person name="Kim C.-K."/>
            <person name="Kim J.S."/>
            <person name="Ahn B.O."/>
            <person name="Rhee S.Y."/>
            <person name="Sohng J.K."/>
        </authorList>
    </citation>
    <scope>NUCLEOTIDE SEQUENCE</scope>
    <source>
        <tissue evidence="3">Leaf</tissue>
    </source>
</reference>
<dbReference type="SUPFAM" id="SSF53098">
    <property type="entry name" value="Ribonuclease H-like"/>
    <property type="match status" value="1"/>
</dbReference>
<feature type="domain" description="RNase H type-1" evidence="1">
    <location>
        <begin position="338"/>
        <end position="450"/>
    </location>
</feature>
<evidence type="ECO:0000259" key="2">
    <source>
        <dbReference type="Pfam" id="PF13966"/>
    </source>
</evidence>
<protein>
    <submittedName>
        <fullName evidence="3">Reverse transcriptase</fullName>
    </submittedName>
</protein>
<dbReference type="OrthoDB" id="1906820at2759"/>
<keyword evidence="3" id="KW-0808">Transferase</keyword>
<evidence type="ECO:0000259" key="1">
    <source>
        <dbReference type="Pfam" id="PF13456"/>
    </source>
</evidence>
<keyword evidence="4" id="KW-1185">Reference proteome</keyword>